<evidence type="ECO:0000313" key="2">
    <source>
        <dbReference type="Proteomes" id="UP000218263"/>
    </source>
</evidence>
<sequence>MSKRQHVLVDVEIDEDVFYVVSCQMFKRCRAACKTIFEAM</sequence>
<dbReference type="AlphaFoldDB" id="A0A110B1T7"/>
<proteinExistence type="predicted"/>
<name>A0A110B1T7_9SPHI</name>
<reference evidence="1 2" key="1">
    <citation type="submission" date="2015-12" db="EMBL/GenBank/DDBJ databases">
        <title>Genome sequence of Mucilaginibacter gotjawali.</title>
        <authorList>
            <person name="Lee J.S."/>
            <person name="Lee K.C."/>
            <person name="Kim K.K."/>
            <person name="Lee B.W."/>
        </authorList>
    </citation>
    <scope>NUCLEOTIDE SEQUENCE [LARGE SCALE GENOMIC DNA]</scope>
    <source>
        <strain evidence="1 2">SA3-7</strain>
    </source>
</reference>
<evidence type="ECO:0000313" key="1">
    <source>
        <dbReference type="EMBL" id="BAU52895.1"/>
    </source>
</evidence>
<gene>
    <name evidence="1" type="ORF">MgSA37_01059</name>
</gene>
<organism evidence="1 2">
    <name type="scientific">Mucilaginibacter gotjawali</name>
    <dbReference type="NCBI Taxonomy" id="1550579"/>
    <lineage>
        <taxon>Bacteria</taxon>
        <taxon>Pseudomonadati</taxon>
        <taxon>Bacteroidota</taxon>
        <taxon>Sphingobacteriia</taxon>
        <taxon>Sphingobacteriales</taxon>
        <taxon>Sphingobacteriaceae</taxon>
        <taxon>Mucilaginibacter</taxon>
    </lineage>
</organism>
<dbReference type="RefSeq" id="WP_260146897.1">
    <property type="nucleotide sequence ID" value="NZ_AP017313.1"/>
</dbReference>
<protein>
    <submittedName>
        <fullName evidence="1">Uncharacterized protein</fullName>
    </submittedName>
</protein>
<dbReference type="EMBL" id="AP017313">
    <property type="protein sequence ID" value="BAU52895.1"/>
    <property type="molecule type" value="Genomic_DNA"/>
</dbReference>
<accession>A0A110B1T7</accession>
<dbReference type="Proteomes" id="UP000218263">
    <property type="component" value="Chromosome"/>
</dbReference>
<dbReference type="KEGG" id="mgot:MgSA37_01059"/>
<keyword evidence="2" id="KW-1185">Reference proteome</keyword>